<evidence type="ECO:0000313" key="3">
    <source>
        <dbReference type="Proteomes" id="UP001172155"/>
    </source>
</evidence>
<dbReference type="Proteomes" id="UP001172155">
    <property type="component" value="Unassembled WGS sequence"/>
</dbReference>
<dbReference type="AlphaFoldDB" id="A0AA40EGY7"/>
<dbReference type="EMBL" id="JAUKUD010000007">
    <property type="protein sequence ID" value="KAK0738187.1"/>
    <property type="molecule type" value="Genomic_DNA"/>
</dbReference>
<reference evidence="2" key="1">
    <citation type="submission" date="2023-06" db="EMBL/GenBank/DDBJ databases">
        <title>Genome-scale phylogeny and comparative genomics of the fungal order Sordariales.</title>
        <authorList>
            <consortium name="Lawrence Berkeley National Laboratory"/>
            <person name="Hensen N."/>
            <person name="Bonometti L."/>
            <person name="Westerberg I."/>
            <person name="Brannstrom I.O."/>
            <person name="Guillou S."/>
            <person name="Cros-Aarteil S."/>
            <person name="Calhoun S."/>
            <person name="Haridas S."/>
            <person name="Kuo A."/>
            <person name="Mondo S."/>
            <person name="Pangilinan J."/>
            <person name="Riley R."/>
            <person name="LaButti K."/>
            <person name="Andreopoulos B."/>
            <person name="Lipzen A."/>
            <person name="Chen C."/>
            <person name="Yanf M."/>
            <person name="Daum C."/>
            <person name="Ng V."/>
            <person name="Clum A."/>
            <person name="Steindorff A."/>
            <person name="Ohm R."/>
            <person name="Martin F."/>
            <person name="Silar P."/>
            <person name="Natvig D."/>
            <person name="Lalanne C."/>
            <person name="Gautier V."/>
            <person name="Ament-velasquez S.L."/>
            <person name="Kruys A."/>
            <person name="Hutchinson M.I."/>
            <person name="Powell A.J."/>
            <person name="Barry K."/>
            <person name="Miller A.N."/>
            <person name="Grigoriev I.V."/>
            <person name="Debuchy R."/>
            <person name="Gladieux P."/>
            <person name="Thoren M.H."/>
            <person name="Johannesson H."/>
        </authorList>
    </citation>
    <scope>NUCLEOTIDE SEQUENCE</scope>
    <source>
        <strain evidence="2">SMH3187-1</strain>
    </source>
</reference>
<accession>A0AA40EGY7</accession>
<keyword evidence="1" id="KW-0472">Membrane</keyword>
<evidence type="ECO:0000256" key="1">
    <source>
        <dbReference type="SAM" id="Phobius"/>
    </source>
</evidence>
<keyword evidence="1" id="KW-1133">Transmembrane helix</keyword>
<keyword evidence="3" id="KW-1185">Reference proteome</keyword>
<evidence type="ECO:0000313" key="2">
    <source>
        <dbReference type="EMBL" id="KAK0738187.1"/>
    </source>
</evidence>
<comment type="caution">
    <text evidence="2">The sequence shown here is derived from an EMBL/GenBank/DDBJ whole genome shotgun (WGS) entry which is preliminary data.</text>
</comment>
<keyword evidence="1" id="KW-0812">Transmembrane</keyword>
<name>A0AA40EGY7_9PEZI</name>
<proteinExistence type="predicted"/>
<protein>
    <submittedName>
        <fullName evidence="2">Uncharacterized protein</fullName>
    </submittedName>
</protein>
<gene>
    <name evidence="2" type="ORF">B0T18DRAFT_240476</name>
</gene>
<sequence length="303" mass="32364">MLRRTLATAFIAARAAHSASAPVSHSAVGLVSNMVWDDTFRTSNATGAIRVKGFNISAPFPGVESDDWVFTIRIRDSIPRSDGKFATGIWVQLDAPDNLVQNAPNGTFVPQDPSWQVCQSFWDFPVLQSSAETVPGSCEGVVPKECIDAITDGLARGFGRRSGTWCSPLTPPALCEGALGKFYSGVGGTLAAGNLQNVTENGVFDYARMGLDEDNDGHQLGNNTAYDLAIRRVTLVGLTWGYKNVSGRTVDNIKPVAASVSCLRVNQIEPGSRRLSAGVSTRIESVRLMGVAVAIVLAFVWIS</sequence>
<feature type="transmembrane region" description="Helical" evidence="1">
    <location>
        <begin position="285"/>
        <end position="302"/>
    </location>
</feature>
<organism evidence="2 3">
    <name type="scientific">Schizothecium vesticola</name>
    <dbReference type="NCBI Taxonomy" id="314040"/>
    <lineage>
        <taxon>Eukaryota</taxon>
        <taxon>Fungi</taxon>
        <taxon>Dikarya</taxon>
        <taxon>Ascomycota</taxon>
        <taxon>Pezizomycotina</taxon>
        <taxon>Sordariomycetes</taxon>
        <taxon>Sordariomycetidae</taxon>
        <taxon>Sordariales</taxon>
        <taxon>Schizotheciaceae</taxon>
        <taxon>Schizothecium</taxon>
    </lineage>
</organism>